<accession>A0A0H2XVB2</accession>
<protein>
    <submittedName>
        <fullName evidence="1">Uncharacterized protein</fullName>
    </submittedName>
</protein>
<organism evidence="1">
    <name type="scientific">Burkholderia orbicola (strain AU 1054)</name>
    <dbReference type="NCBI Taxonomy" id="331271"/>
    <lineage>
        <taxon>Bacteria</taxon>
        <taxon>Pseudomonadati</taxon>
        <taxon>Pseudomonadota</taxon>
        <taxon>Betaproteobacteria</taxon>
        <taxon>Burkholderiales</taxon>
        <taxon>Burkholderiaceae</taxon>
        <taxon>Burkholderia</taxon>
        <taxon>Burkholderia cepacia complex</taxon>
        <taxon>Burkholderia orbicola</taxon>
    </lineage>
</organism>
<sequence length="90" mass="10606">MRKKRADQATAYSVHRRFPDWLVTNWSPPHRCCIVSTARRCVQSRKPHAMRYATGRCARHAAARPDHYARNGIFCFRNVSRQRWAHGGYH</sequence>
<proteinExistence type="predicted"/>
<evidence type="ECO:0000313" key="1">
    <source>
        <dbReference type="EMBL" id="ABF78427.1"/>
    </source>
</evidence>
<dbReference type="HOGENOM" id="CLU_2435131_0_0_4"/>
<reference evidence="1" key="1">
    <citation type="submission" date="2006-05" db="EMBL/GenBank/DDBJ databases">
        <title>Complete sequence of chromosome 2 of Burkholderia cenocepacia AU 1054.</title>
        <authorList>
            <consortium name="US DOE Joint Genome Institute"/>
            <person name="Copeland A."/>
            <person name="Lucas S."/>
            <person name="Lapidus A."/>
            <person name="Barry K."/>
            <person name="Detter J.C."/>
            <person name="Glavina del Rio T."/>
            <person name="Hammon N."/>
            <person name="Israni S."/>
            <person name="Dalin E."/>
            <person name="Tice H."/>
            <person name="Pitluck S."/>
            <person name="Chain P."/>
            <person name="Malfatti S."/>
            <person name="Shin M."/>
            <person name="Vergez L."/>
            <person name="Schmutz J."/>
            <person name="Larimer F."/>
            <person name="Land M."/>
            <person name="Hauser L."/>
            <person name="Kyrpides N."/>
            <person name="Lykidis A."/>
            <person name="LiPuma J.J."/>
            <person name="Konstantinidis K."/>
            <person name="Tiedje J.M."/>
            <person name="Richardson P."/>
        </authorList>
    </citation>
    <scope>NUCLEOTIDE SEQUENCE [LARGE SCALE GENOMIC DNA]</scope>
    <source>
        <strain evidence="1">AU 1054</strain>
    </source>
</reference>
<dbReference type="AlphaFoldDB" id="A0A0H2XVB2"/>
<gene>
    <name evidence="1" type="ordered locus">Bcen_3533</name>
</gene>
<dbReference type="EMBL" id="CP000379">
    <property type="protein sequence ID" value="ABF78427.1"/>
    <property type="molecule type" value="Genomic_DNA"/>
</dbReference>
<name>A0A0H2XVB2_BURO1</name>